<evidence type="ECO:0000259" key="1">
    <source>
        <dbReference type="Pfam" id="PF04480"/>
    </source>
</evidence>
<proteinExistence type="predicted"/>
<organism evidence="2 3">
    <name type="scientific">Solirubrobacter deserti</name>
    <dbReference type="NCBI Taxonomy" id="2282478"/>
    <lineage>
        <taxon>Bacteria</taxon>
        <taxon>Bacillati</taxon>
        <taxon>Actinomycetota</taxon>
        <taxon>Thermoleophilia</taxon>
        <taxon>Solirubrobacterales</taxon>
        <taxon>Solirubrobacteraceae</taxon>
        <taxon>Solirubrobacter</taxon>
    </lineage>
</organism>
<protein>
    <submittedName>
        <fullName evidence="2">DUF559 domain-containing protein</fullName>
    </submittedName>
</protein>
<feature type="domain" description="DUF559" evidence="1">
    <location>
        <begin position="222"/>
        <end position="272"/>
    </location>
</feature>
<evidence type="ECO:0000313" key="2">
    <source>
        <dbReference type="EMBL" id="MDA0139951.1"/>
    </source>
</evidence>
<dbReference type="InterPro" id="IPR007569">
    <property type="entry name" value="DUF559"/>
</dbReference>
<dbReference type="Proteomes" id="UP001147700">
    <property type="component" value="Unassembled WGS sequence"/>
</dbReference>
<dbReference type="RefSeq" id="WP_202952628.1">
    <property type="nucleotide sequence ID" value="NZ_JAPCID010000031.1"/>
</dbReference>
<comment type="caution">
    <text evidence="2">The sequence shown here is derived from an EMBL/GenBank/DDBJ whole genome shotgun (WGS) entry which is preliminary data.</text>
</comment>
<evidence type="ECO:0000313" key="3">
    <source>
        <dbReference type="Proteomes" id="UP001147700"/>
    </source>
</evidence>
<gene>
    <name evidence="2" type="ORF">OJ962_20780</name>
</gene>
<dbReference type="Gene3D" id="3.40.960.10">
    <property type="entry name" value="VSR Endonuclease"/>
    <property type="match status" value="1"/>
</dbReference>
<dbReference type="EMBL" id="JAPCID010000031">
    <property type="protein sequence ID" value="MDA0139951.1"/>
    <property type="molecule type" value="Genomic_DNA"/>
</dbReference>
<dbReference type="Pfam" id="PF04480">
    <property type="entry name" value="DUF559"/>
    <property type="match status" value="1"/>
</dbReference>
<accession>A0ABT4RN55</accession>
<sequence length="283" mass="31765">MRTFRYISRLATAQHGVVRAAQTGATSQTLRRAVVAGELWPLYRGVYAVGHPGLSREGEWLAAVYAAGDGAALAGFSGGKYWKISRFKEPAIQVAVPKRRRKQDGFEIVPGLLVPGESLVRDAIPVCNVPRVLFDMSRELNAEQVANVIHEAAFRKLFDPRMVKRRTKTLDRALELHAAGSAGTRSGLEDRFLKLIRGARLPEPVVNTRLLGFELDFRWPGLNVEIDGDHHDRPRTARDDRIQDAVLREHGFVVLRFREEDLARPDEVLRELAAQNLPSRIPR</sequence>
<name>A0ABT4RN55_9ACTN</name>
<reference evidence="2" key="1">
    <citation type="submission" date="2022-10" db="EMBL/GenBank/DDBJ databases">
        <title>The WGS of Solirubrobacter sp. CPCC 204708.</title>
        <authorList>
            <person name="Jiang Z."/>
        </authorList>
    </citation>
    <scope>NUCLEOTIDE SEQUENCE</scope>
    <source>
        <strain evidence="2">CPCC 204708</strain>
    </source>
</reference>
<keyword evidence="3" id="KW-1185">Reference proteome</keyword>